<keyword evidence="2" id="KW-1003">Cell membrane</keyword>
<evidence type="ECO:0000256" key="11">
    <source>
        <dbReference type="SAM" id="Phobius"/>
    </source>
</evidence>
<comment type="caution">
    <text evidence="9">Lacks conserved residue(s) required for the propagation of feature annotation.</text>
</comment>
<evidence type="ECO:0000256" key="9">
    <source>
        <dbReference type="PROSITE-ProRule" id="PRU00076"/>
    </source>
</evidence>
<evidence type="ECO:0000256" key="7">
    <source>
        <dbReference type="ARBA" id="ARBA00023157"/>
    </source>
</evidence>
<dbReference type="PROSITE" id="PS50024">
    <property type="entry name" value="SEA"/>
    <property type="match status" value="1"/>
</dbReference>
<keyword evidence="7" id="KW-1015">Disulfide bond</keyword>
<name>A0ABM5F6R6_9SAUR</name>
<feature type="domain" description="EGF-like" evidence="13">
    <location>
        <begin position="199"/>
        <end position="237"/>
    </location>
</feature>
<evidence type="ECO:0000256" key="6">
    <source>
        <dbReference type="ARBA" id="ARBA00023136"/>
    </source>
</evidence>
<gene>
    <name evidence="15" type="primary">MUC13</name>
</gene>
<dbReference type="SMART" id="SM00181">
    <property type="entry name" value="EGF"/>
    <property type="match status" value="3"/>
</dbReference>
<evidence type="ECO:0000256" key="5">
    <source>
        <dbReference type="ARBA" id="ARBA00022737"/>
    </source>
</evidence>
<keyword evidence="3 9" id="KW-0245">EGF-like domain</keyword>
<dbReference type="InterPro" id="IPR036364">
    <property type="entry name" value="SEA_dom_sf"/>
</dbReference>
<keyword evidence="5" id="KW-0677">Repeat</keyword>
<keyword evidence="6 11" id="KW-0472">Membrane</keyword>
<dbReference type="SUPFAM" id="SSF82671">
    <property type="entry name" value="SEA domain"/>
    <property type="match status" value="1"/>
</dbReference>
<dbReference type="PROSITE" id="PS01186">
    <property type="entry name" value="EGF_2"/>
    <property type="match status" value="1"/>
</dbReference>
<feature type="transmembrane region" description="Helical" evidence="11">
    <location>
        <begin position="450"/>
        <end position="474"/>
    </location>
</feature>
<feature type="region of interest" description="Disordered" evidence="10">
    <location>
        <begin position="26"/>
        <end position="198"/>
    </location>
</feature>
<keyword evidence="11" id="KW-0812">Transmembrane</keyword>
<evidence type="ECO:0000256" key="10">
    <source>
        <dbReference type="SAM" id="MobiDB-lite"/>
    </source>
</evidence>
<evidence type="ECO:0000259" key="13">
    <source>
        <dbReference type="PROSITE" id="PS50026"/>
    </source>
</evidence>
<keyword evidence="4" id="KW-0732">Signal</keyword>
<dbReference type="PROSITE" id="PS50026">
    <property type="entry name" value="EGF_3"/>
    <property type="match status" value="1"/>
</dbReference>
<dbReference type="PANTHER" id="PTHR24037:SF10">
    <property type="entry name" value="MUCIN-13"/>
    <property type="match status" value="1"/>
</dbReference>
<keyword evidence="8" id="KW-0325">Glycoprotein</keyword>
<dbReference type="InterPro" id="IPR000742">
    <property type="entry name" value="EGF"/>
</dbReference>
<dbReference type="Gene3D" id="3.30.70.960">
    <property type="entry name" value="SEA domain"/>
    <property type="match status" value="1"/>
</dbReference>
<evidence type="ECO:0000256" key="8">
    <source>
        <dbReference type="ARBA" id="ARBA00023180"/>
    </source>
</evidence>
<evidence type="ECO:0000256" key="4">
    <source>
        <dbReference type="ARBA" id="ARBA00022729"/>
    </source>
</evidence>
<accession>A0ABM5F6R6</accession>
<dbReference type="InterPro" id="IPR000082">
    <property type="entry name" value="SEA_dom"/>
</dbReference>
<keyword evidence="11" id="KW-1133">Transmembrane helix</keyword>
<dbReference type="RefSeq" id="XP_072841098.1">
    <property type="nucleotide sequence ID" value="XM_072984997.1"/>
</dbReference>
<comment type="subcellular location">
    <subcellularLocation>
        <location evidence="1">Cell membrane</location>
    </subcellularLocation>
</comment>
<protein>
    <submittedName>
        <fullName evidence="15">Mucin-13 isoform X1</fullName>
    </submittedName>
</protein>
<sequence length="567" mass="61216">MPTISCELCKVLHFYFNAAGSTTTIPPTTTTRAESTTISTTTPTTTTTAGSTTTIPPTTTTRAESTTISTTTPTTTTTAGSTTTIPPTTTTRAESTTISTTTPTTTTTAGSTTTIPPTTTTTAESTTISTTTPTTTTTEGSTTTIPPTTTTTAESTTISTTTPTTTTTEGSTMTIPPTTTTTAESTTISTTTPTTTTTGRPTCNAQTCTYGATCVPLFNDTVCQCPYGFYYSPKSCELGKVFPGQITITNITYDQDMENKESVKYGEVYYSLTSLFHRIFATEKSYRETVIVSLSQPSSTLNRLSKAGAESYITVTLINMFDTNTSITEQTVTDLVQNSSCDGNIQCKSFREATPCDVYGCDKSTTECKDPGNYAFPTCECSEGLAKKNPEDKTCLLCNASCSVESNKRCYVTAEKIPECQCLAGYETQHDKSCKKCNFGYSGVECKNNYLAVLVGVAVSLGVIIIVLTGVLIYKVIRTNKQSPENKHLLINAYETIETASEGNSATNSANNGRIFPRIQIKNPQLMNQEEQQRYSREPGRENRAYLPERDYDDDNSWLEMSSRDRS</sequence>
<feature type="domain" description="SEA" evidence="12">
    <location>
        <begin position="238"/>
        <end position="357"/>
    </location>
</feature>
<reference evidence="14" key="1">
    <citation type="submission" date="2025-05" db="UniProtKB">
        <authorList>
            <consortium name="RefSeq"/>
        </authorList>
    </citation>
    <scope>NUCLEOTIDE SEQUENCE [LARGE SCALE GENOMIC DNA]</scope>
</reference>
<evidence type="ECO:0000259" key="12">
    <source>
        <dbReference type="PROSITE" id="PS50024"/>
    </source>
</evidence>
<evidence type="ECO:0000313" key="15">
    <source>
        <dbReference type="RefSeq" id="XP_072841098.1"/>
    </source>
</evidence>
<organism evidence="14 15">
    <name type="scientific">Pogona vitticeps</name>
    <name type="common">central bearded dragon</name>
    <dbReference type="NCBI Taxonomy" id="103695"/>
    <lineage>
        <taxon>Eukaryota</taxon>
        <taxon>Metazoa</taxon>
        <taxon>Chordata</taxon>
        <taxon>Craniata</taxon>
        <taxon>Vertebrata</taxon>
        <taxon>Euteleostomi</taxon>
        <taxon>Lepidosauria</taxon>
        <taxon>Squamata</taxon>
        <taxon>Bifurcata</taxon>
        <taxon>Unidentata</taxon>
        <taxon>Episquamata</taxon>
        <taxon>Toxicofera</taxon>
        <taxon>Iguania</taxon>
        <taxon>Acrodonta</taxon>
        <taxon>Agamidae</taxon>
        <taxon>Amphibolurinae</taxon>
        <taxon>Pogona</taxon>
    </lineage>
</organism>
<dbReference type="PANTHER" id="PTHR24037">
    <property type="entry name" value="HEART DEVELOPMENT PROTEIN WITH EGF-LIKE DOMAINS 1"/>
    <property type="match status" value="1"/>
</dbReference>
<feature type="compositionally biased region" description="Basic and acidic residues" evidence="10">
    <location>
        <begin position="531"/>
        <end position="550"/>
    </location>
</feature>
<keyword evidence="14" id="KW-1185">Reference proteome</keyword>
<dbReference type="Pfam" id="PF01390">
    <property type="entry name" value="SEA"/>
    <property type="match status" value="1"/>
</dbReference>
<dbReference type="Proteomes" id="UP001652642">
    <property type="component" value="Chromosome 1"/>
</dbReference>
<reference evidence="15" key="2">
    <citation type="submission" date="2025-08" db="UniProtKB">
        <authorList>
            <consortium name="RefSeq"/>
        </authorList>
    </citation>
    <scope>IDENTIFICATION</scope>
</reference>
<evidence type="ECO:0000313" key="14">
    <source>
        <dbReference type="Proteomes" id="UP001652642"/>
    </source>
</evidence>
<feature type="region of interest" description="Disordered" evidence="10">
    <location>
        <begin position="526"/>
        <end position="567"/>
    </location>
</feature>
<evidence type="ECO:0000256" key="2">
    <source>
        <dbReference type="ARBA" id="ARBA00022475"/>
    </source>
</evidence>
<evidence type="ECO:0000256" key="1">
    <source>
        <dbReference type="ARBA" id="ARBA00004236"/>
    </source>
</evidence>
<dbReference type="GeneID" id="140702963"/>
<proteinExistence type="predicted"/>
<evidence type="ECO:0000256" key="3">
    <source>
        <dbReference type="ARBA" id="ARBA00022536"/>
    </source>
</evidence>